<dbReference type="Proteomes" id="UP000198636">
    <property type="component" value="Unassembled WGS sequence"/>
</dbReference>
<organism evidence="1 2">
    <name type="scientific">Alkaliphilus peptidifermentans DSM 18978</name>
    <dbReference type="NCBI Taxonomy" id="1120976"/>
    <lineage>
        <taxon>Bacteria</taxon>
        <taxon>Bacillati</taxon>
        <taxon>Bacillota</taxon>
        <taxon>Clostridia</taxon>
        <taxon>Peptostreptococcales</taxon>
        <taxon>Natronincolaceae</taxon>
        <taxon>Alkaliphilus</taxon>
    </lineage>
</organism>
<keyword evidence="2" id="KW-1185">Reference proteome</keyword>
<dbReference type="EMBL" id="FMUS01000013">
    <property type="protein sequence ID" value="SCY70499.1"/>
    <property type="molecule type" value="Genomic_DNA"/>
</dbReference>
<gene>
    <name evidence="1" type="ORF">SAMN03080606_02234</name>
</gene>
<reference evidence="1 2" key="1">
    <citation type="submission" date="2016-10" db="EMBL/GenBank/DDBJ databases">
        <authorList>
            <person name="de Groot N.N."/>
        </authorList>
    </citation>
    <scope>NUCLEOTIDE SEQUENCE [LARGE SCALE GENOMIC DNA]</scope>
    <source>
        <strain evidence="1 2">DSM 18978</strain>
    </source>
</reference>
<dbReference type="RefSeq" id="WP_091543323.1">
    <property type="nucleotide sequence ID" value="NZ_FMUS01000013.1"/>
</dbReference>
<evidence type="ECO:0000313" key="1">
    <source>
        <dbReference type="EMBL" id="SCY70499.1"/>
    </source>
</evidence>
<protein>
    <submittedName>
        <fullName evidence="1">Uncharacterized protein</fullName>
    </submittedName>
</protein>
<name>A0A1G5I4A5_9FIRM</name>
<dbReference type="AlphaFoldDB" id="A0A1G5I4A5"/>
<evidence type="ECO:0000313" key="2">
    <source>
        <dbReference type="Proteomes" id="UP000198636"/>
    </source>
</evidence>
<dbReference type="STRING" id="1120976.SAMN03080606_02234"/>
<accession>A0A1G5I4A5</accession>
<sequence>MKNNLRIGWYCPYTLPPIAQIKNITEVEILWNEGKNSFFGNVKLCRKMTALLETVESKEINGLIMPECCNVAYSIKEYLKREYTDLSLYSIYIPRKVDESFNETLWNQWNILYDKLDGNQQVENSKLNTNPFTCNIKEIATRIDDLPMINPKNNWCSMPKDYQINDKSLKQIAGDILETVNCPRLIFKNNKRHSKFNDVPVPDQQCIIQRYYTCLSQQPIMNGNGDEADESTST</sequence>
<proteinExistence type="predicted"/>